<accession>A0AAX2BQC3</accession>
<evidence type="ECO:0000313" key="4">
    <source>
        <dbReference type="EMBL" id="SBA34130.1"/>
    </source>
</evidence>
<dbReference type="GO" id="GO:0032259">
    <property type="term" value="P:methylation"/>
    <property type="evidence" value="ECO:0007669"/>
    <property type="project" value="UniProtKB-KW"/>
</dbReference>
<proteinExistence type="predicted"/>
<dbReference type="RefSeq" id="WP_231912866.1">
    <property type="nucleotide sequence ID" value="NZ_LT556085.1"/>
</dbReference>
<dbReference type="Gene3D" id="3.40.50.150">
    <property type="entry name" value="Vaccinia Virus protein VP39"/>
    <property type="match status" value="1"/>
</dbReference>
<evidence type="ECO:0000256" key="2">
    <source>
        <dbReference type="ARBA" id="ARBA00022679"/>
    </source>
</evidence>
<dbReference type="EMBL" id="LT556085">
    <property type="protein sequence ID" value="SBA34130.1"/>
    <property type="molecule type" value="Genomic_DNA"/>
</dbReference>
<dbReference type="PANTHER" id="PTHR30481:SF4">
    <property type="entry name" value="SITE-SPECIFIC DNA-METHYLTRANSFERASE (ADENINE-SPECIFIC)"/>
    <property type="match status" value="1"/>
</dbReference>
<dbReference type="PANTHER" id="PTHR30481">
    <property type="entry name" value="DNA ADENINE METHYLASE"/>
    <property type="match status" value="1"/>
</dbReference>
<dbReference type="InterPro" id="IPR029063">
    <property type="entry name" value="SAM-dependent_MTases_sf"/>
</dbReference>
<evidence type="ECO:0000256" key="3">
    <source>
        <dbReference type="ARBA" id="ARBA00022691"/>
    </source>
</evidence>
<sequence>MSTGIELMQHALGINERNRTPYRNYFLAGDGHTDNSKWQALVADGCATSRPAPDFVGGGVLYHVTDKGEELAIAALSEPKKKTRYEDYLDADSCLSFSEWLLGYQLPEVEYNHHGKCRMYRCSFNAAYGYPETLAAVCQRLQGVIIENRDALAVMRSHDAETTLHYIDPPYMPETRSKGHRYYRHEMTVEGHEQLLAVAGTLTGMVMISGYDCEVYNDMLTDWKKTEKASRISSGRGTGIKTECIWINPTAQQKQERAA</sequence>
<name>A0AAX2BQC3_CITAM</name>
<dbReference type="Pfam" id="PF02086">
    <property type="entry name" value="MethyltransfD12"/>
    <property type="match status" value="1"/>
</dbReference>
<keyword evidence="1" id="KW-0489">Methyltransferase</keyword>
<evidence type="ECO:0008006" key="6">
    <source>
        <dbReference type="Google" id="ProtNLM"/>
    </source>
</evidence>
<reference evidence="4 5" key="1">
    <citation type="submission" date="2016-04" db="EMBL/GenBank/DDBJ databases">
        <authorList>
            <person name="Regsiter A."/>
            <person name="William W."/>
        </authorList>
    </citation>
    <scope>NUCLEOTIDE SEQUENCE [LARGE SCALE GENOMIC DNA]</scope>
    <source>
        <strain evidence="4 5">92</strain>
    </source>
</reference>
<dbReference type="GO" id="GO:0009007">
    <property type="term" value="F:site-specific DNA-methyltransferase (adenine-specific) activity"/>
    <property type="evidence" value="ECO:0007669"/>
    <property type="project" value="UniProtKB-EC"/>
</dbReference>
<keyword evidence="3" id="KW-0949">S-adenosyl-L-methionine</keyword>
<gene>
    <name evidence="4" type="ORF">CITRO92_4735</name>
</gene>
<dbReference type="GO" id="GO:0009307">
    <property type="term" value="P:DNA restriction-modification system"/>
    <property type="evidence" value="ECO:0007669"/>
    <property type="project" value="InterPro"/>
</dbReference>
<dbReference type="GO" id="GO:0043565">
    <property type="term" value="F:sequence-specific DNA binding"/>
    <property type="evidence" value="ECO:0007669"/>
    <property type="project" value="TreeGrafter"/>
</dbReference>
<evidence type="ECO:0000256" key="1">
    <source>
        <dbReference type="ARBA" id="ARBA00022603"/>
    </source>
</evidence>
<dbReference type="SUPFAM" id="SSF53335">
    <property type="entry name" value="S-adenosyl-L-methionine-dependent methyltransferases"/>
    <property type="match status" value="1"/>
</dbReference>
<organism evidence="4 5">
    <name type="scientific">Citrobacter amalonaticus</name>
    <dbReference type="NCBI Taxonomy" id="35703"/>
    <lineage>
        <taxon>Bacteria</taxon>
        <taxon>Pseudomonadati</taxon>
        <taxon>Pseudomonadota</taxon>
        <taxon>Gammaproteobacteria</taxon>
        <taxon>Enterobacterales</taxon>
        <taxon>Enterobacteriaceae</taxon>
        <taxon>Citrobacter</taxon>
    </lineage>
</organism>
<dbReference type="Proteomes" id="UP000245995">
    <property type="component" value="Chromosome CITRO92"/>
</dbReference>
<dbReference type="GO" id="GO:0006298">
    <property type="term" value="P:mismatch repair"/>
    <property type="evidence" value="ECO:0007669"/>
    <property type="project" value="TreeGrafter"/>
</dbReference>
<dbReference type="GO" id="GO:1904047">
    <property type="term" value="F:S-adenosyl-L-methionine binding"/>
    <property type="evidence" value="ECO:0007669"/>
    <property type="project" value="TreeGrafter"/>
</dbReference>
<protein>
    <recommendedName>
        <fullName evidence="6">DNA adenine methylase</fullName>
    </recommendedName>
</protein>
<evidence type="ECO:0000313" key="5">
    <source>
        <dbReference type="Proteomes" id="UP000245995"/>
    </source>
</evidence>
<keyword evidence="2" id="KW-0808">Transferase</keyword>
<dbReference type="InterPro" id="IPR012327">
    <property type="entry name" value="MeTrfase_D12"/>
</dbReference>
<dbReference type="AlphaFoldDB" id="A0AAX2BQC3"/>